<feature type="transmembrane region" description="Helical" evidence="1">
    <location>
        <begin position="93"/>
        <end position="113"/>
    </location>
</feature>
<evidence type="ECO:0000313" key="2">
    <source>
        <dbReference type="EMBL" id="OQR83970.1"/>
    </source>
</evidence>
<reference evidence="2 3" key="1">
    <citation type="journal article" date="2014" name="Genome Biol. Evol.">
        <title>The secreted proteins of Achlya hypogyna and Thraustotheca clavata identify the ancestral oomycete secretome and reveal gene acquisitions by horizontal gene transfer.</title>
        <authorList>
            <person name="Misner I."/>
            <person name="Blouin N."/>
            <person name="Leonard G."/>
            <person name="Richards T.A."/>
            <person name="Lane C.E."/>
        </authorList>
    </citation>
    <scope>NUCLEOTIDE SEQUENCE [LARGE SCALE GENOMIC DNA]</scope>
    <source>
        <strain evidence="2 3">ATCC 48635</strain>
    </source>
</reference>
<organism evidence="2 3">
    <name type="scientific">Achlya hypogyna</name>
    <name type="common">Oomycete</name>
    <name type="synonym">Protoachlya hypogyna</name>
    <dbReference type="NCBI Taxonomy" id="1202772"/>
    <lineage>
        <taxon>Eukaryota</taxon>
        <taxon>Sar</taxon>
        <taxon>Stramenopiles</taxon>
        <taxon>Oomycota</taxon>
        <taxon>Saprolegniomycetes</taxon>
        <taxon>Saprolegniales</taxon>
        <taxon>Achlyaceae</taxon>
        <taxon>Achlya</taxon>
    </lineage>
</organism>
<feature type="transmembrane region" description="Helical" evidence="1">
    <location>
        <begin position="887"/>
        <end position="915"/>
    </location>
</feature>
<protein>
    <recommendedName>
        <fullName evidence="4">Transmembrane protein</fullName>
    </recommendedName>
</protein>
<feature type="transmembrane region" description="Helical" evidence="1">
    <location>
        <begin position="220"/>
        <end position="240"/>
    </location>
</feature>
<feature type="transmembrane region" description="Helical" evidence="1">
    <location>
        <begin position="1016"/>
        <end position="1034"/>
    </location>
</feature>
<gene>
    <name evidence="2" type="ORF">ACHHYP_14070</name>
</gene>
<sequence length="1149" mass="124482">MAHDWVMGKREIVAFEGDVSSLVVISNEYPPLHYGTPADELKQATKAFYYLCAYTSAVLVFVSGLCTVYGTASRFRIVGRNLWRFNRVAASVWIGRPLLLVRGGTALLLLSTANVRLVRTNNITQLTPTPWSVLETAVIAGEATWLAYIISDLLLLFSAPLAHIAAPLGAFGTWFAYVLLQHVAPVQLSVSLDRTCASTDMDYYIMCTSGVVEVGSTSRLALLLCLLGALVVVSYGVAWLMRHQWTARAFTPPLLISSSTAIFFTASKMPWTIDSVACVMAGLLPFGFRGARFVFDLKSWRVVLDSVSSEVAYLATAPLLTSRSPTSGPMRGQLRRRRVAAIGGLLYMGCTMAGSVSYLGISHVNLANDLWWASFNTSGAHIFLANWLNEQLYLNKRADVMLLDEPALALAEKTLAAAFVSSPTNFGATLQRTQLSNLRDTIAGQIWLRDTVVTTAFSKTVTDEAAMWRRWGIDRYVVQWQNYKQVGLRNVYTVESAFGTSASLTLQALNGSYMYDVQTSFKAYWAFANDLAAVQSNSSGIGEHSLVRSSPRFAFANTTLESVLVQTGYLRMPLIAGFVLVQDHIGPFGAIDQVFIAPPVVAQEAMRNVIDSLRKSAMESSTSRTDYANLPVPNSMYPVPSRWMQHGLLSYGGSVLCGDLVHASGAFQTSGMASSFTFASACPTVTTQSKITPTREQFLTALVFANVSSGADVASLCDLETESPATCPQLLSGAISFLSTHVACNWSTSAAADAITALQVSFMQLTRTSATAPLVWSVLPLLDATDKPFYFFAWCYLVDWLQGFREVVAFEGDTGRVALISDPLLPLQQGVSSWELPMTMATYARAGVQYVTFVILAVSGLVGMYILGAKGHIEGWNMLELNRVGAIVWIGRPLLVLRALTALAVLCTGSLELVASGPMLSLRATSVPWYKTCLAASEVSWLVAIIHDMVVVVTKETTQQYATPSDVLITATSAVWSLVSPVGHSASVGLDCTIADVDFQVVCTGATVVIGSLTRVLQLLMVVFGLNVAVYCIVRALMKRPTSSPTDSLLLYAGAKFLFSRDGWILNGVYHLDRASAALSGLVSLRLQQKLFVLDIKTWRTHILDDPGARNTPTDLATSMRFALPLPNASTGAALAKSPVKHPSAVNTK</sequence>
<keyword evidence="1" id="KW-0812">Transmembrane</keyword>
<evidence type="ECO:0000256" key="1">
    <source>
        <dbReference type="SAM" id="Phobius"/>
    </source>
</evidence>
<accession>A0A1V9YE33</accession>
<keyword evidence="1" id="KW-1133">Transmembrane helix</keyword>
<keyword evidence="3" id="KW-1185">Reference proteome</keyword>
<evidence type="ECO:0000313" key="3">
    <source>
        <dbReference type="Proteomes" id="UP000243579"/>
    </source>
</evidence>
<feature type="transmembrane region" description="Helical" evidence="1">
    <location>
        <begin position="848"/>
        <end position="867"/>
    </location>
</feature>
<dbReference type="AlphaFoldDB" id="A0A1V9YE33"/>
<name>A0A1V9YE33_ACHHY</name>
<dbReference type="EMBL" id="JNBR01002025">
    <property type="protein sequence ID" value="OQR83970.1"/>
    <property type="molecule type" value="Genomic_DNA"/>
</dbReference>
<feature type="transmembrane region" description="Helical" evidence="1">
    <location>
        <begin position="47"/>
        <end position="72"/>
    </location>
</feature>
<evidence type="ECO:0008006" key="4">
    <source>
        <dbReference type="Google" id="ProtNLM"/>
    </source>
</evidence>
<proteinExistence type="predicted"/>
<feature type="transmembrane region" description="Helical" evidence="1">
    <location>
        <begin position="339"/>
        <end position="358"/>
    </location>
</feature>
<comment type="caution">
    <text evidence="2">The sequence shown here is derived from an EMBL/GenBank/DDBJ whole genome shotgun (WGS) entry which is preliminary data.</text>
</comment>
<dbReference type="Proteomes" id="UP000243579">
    <property type="component" value="Unassembled WGS sequence"/>
</dbReference>
<keyword evidence="1" id="KW-0472">Membrane</keyword>
<feature type="transmembrane region" description="Helical" evidence="1">
    <location>
        <begin position="164"/>
        <end position="184"/>
    </location>
</feature>